<dbReference type="Gene3D" id="2.60.120.620">
    <property type="entry name" value="q2cbj1_9rhob like domain"/>
    <property type="match status" value="1"/>
</dbReference>
<dbReference type="InterPro" id="IPR045054">
    <property type="entry name" value="P4HA-like"/>
</dbReference>
<dbReference type="GO" id="GO:0005506">
    <property type="term" value="F:iron ion binding"/>
    <property type="evidence" value="ECO:0007669"/>
    <property type="project" value="InterPro"/>
</dbReference>
<evidence type="ECO:0000256" key="5">
    <source>
        <dbReference type="ARBA" id="ARBA00023002"/>
    </source>
</evidence>
<keyword evidence="2" id="KW-0479">Metal-binding</keyword>
<reference evidence="8" key="2">
    <citation type="submission" date="2014-05" db="EMBL/GenBank/DDBJ databases">
        <title>The genome and life-stage specific transcriptomes of Globodera pallida elucidate key aspects of plant parasitism by a cyst nematode.</title>
        <authorList>
            <person name="Cotton J.A."/>
            <person name="Lilley C.J."/>
            <person name="Jones L.M."/>
            <person name="Kikuchi T."/>
            <person name="Reid A.J."/>
            <person name="Thorpe P."/>
            <person name="Tsai I.J."/>
            <person name="Beasley H."/>
            <person name="Blok V."/>
            <person name="Cock P.J.A."/>
            <person name="Van den Akker S.E."/>
            <person name="Holroyd N."/>
            <person name="Hunt M."/>
            <person name="Mantelin S."/>
            <person name="Naghra H."/>
            <person name="Pain A."/>
            <person name="Palomares-Rius J.E."/>
            <person name="Zarowiecki M."/>
            <person name="Berriman M."/>
            <person name="Jones J.T."/>
            <person name="Urwin P.E."/>
        </authorList>
    </citation>
    <scope>NUCLEOTIDE SEQUENCE [LARGE SCALE GENOMIC DNA]</scope>
    <source>
        <strain evidence="8">Lindley</strain>
    </source>
</reference>
<reference evidence="8" key="1">
    <citation type="submission" date="2013-12" db="EMBL/GenBank/DDBJ databases">
        <authorList>
            <person name="Aslett M."/>
        </authorList>
    </citation>
    <scope>NUCLEOTIDE SEQUENCE [LARGE SCALE GENOMIC DNA]</scope>
    <source>
        <strain evidence="8">Lindley</strain>
    </source>
</reference>
<dbReference type="Pfam" id="PF13640">
    <property type="entry name" value="2OG-FeII_Oxy_3"/>
    <property type="match status" value="1"/>
</dbReference>
<dbReference type="WBParaSite" id="GPLIN_000090300">
    <property type="protein sequence ID" value="GPLIN_000090300"/>
    <property type="gene ID" value="GPLIN_000090300"/>
</dbReference>
<dbReference type="GO" id="GO:0005783">
    <property type="term" value="C:endoplasmic reticulum"/>
    <property type="evidence" value="ECO:0007669"/>
    <property type="project" value="TreeGrafter"/>
</dbReference>
<evidence type="ECO:0000256" key="2">
    <source>
        <dbReference type="ARBA" id="ARBA00022723"/>
    </source>
</evidence>
<evidence type="ECO:0000256" key="1">
    <source>
        <dbReference type="ARBA" id="ARBA00001961"/>
    </source>
</evidence>
<dbReference type="SMART" id="SM00702">
    <property type="entry name" value="P4Hc"/>
    <property type="match status" value="1"/>
</dbReference>
<keyword evidence="5" id="KW-0560">Oxidoreductase</keyword>
<evidence type="ECO:0000259" key="7">
    <source>
        <dbReference type="PROSITE" id="PS51471"/>
    </source>
</evidence>
<evidence type="ECO:0000313" key="8">
    <source>
        <dbReference type="Proteomes" id="UP000050741"/>
    </source>
</evidence>
<dbReference type="PANTHER" id="PTHR10869">
    <property type="entry name" value="PROLYL 4-HYDROXYLASE ALPHA SUBUNIT"/>
    <property type="match status" value="1"/>
</dbReference>
<evidence type="ECO:0000256" key="6">
    <source>
        <dbReference type="ARBA" id="ARBA00023004"/>
    </source>
</evidence>
<evidence type="ECO:0000256" key="3">
    <source>
        <dbReference type="ARBA" id="ARBA00022896"/>
    </source>
</evidence>
<dbReference type="PROSITE" id="PS51471">
    <property type="entry name" value="FE2OG_OXY"/>
    <property type="match status" value="1"/>
</dbReference>
<dbReference type="InterPro" id="IPR044862">
    <property type="entry name" value="Pro_4_hyd_alph_FE2OG_OXY"/>
</dbReference>
<dbReference type="GO" id="GO:0031418">
    <property type="term" value="F:L-ascorbic acid binding"/>
    <property type="evidence" value="ECO:0007669"/>
    <property type="project" value="UniProtKB-KW"/>
</dbReference>
<accession>A0A183BJX4</accession>
<dbReference type="Proteomes" id="UP000050741">
    <property type="component" value="Unassembled WGS sequence"/>
</dbReference>
<protein>
    <submittedName>
        <fullName evidence="9">Fe2OG dioxygenase domain-containing protein</fullName>
    </submittedName>
</protein>
<dbReference type="PANTHER" id="PTHR10869:SF244">
    <property type="entry name" value="PROLYL 4-HYDROXYLASE SUBUNIT ALPHA-2"/>
    <property type="match status" value="1"/>
</dbReference>
<keyword evidence="3" id="KW-0847">Vitamin C</keyword>
<keyword evidence="6" id="KW-0408">Iron</keyword>
<dbReference type="InterPro" id="IPR005123">
    <property type="entry name" value="Oxoglu/Fe-dep_dioxygenase_dom"/>
</dbReference>
<keyword evidence="8" id="KW-1185">Reference proteome</keyword>
<dbReference type="GO" id="GO:0004656">
    <property type="term" value="F:procollagen-proline 4-dioxygenase activity"/>
    <property type="evidence" value="ECO:0007669"/>
    <property type="project" value="TreeGrafter"/>
</dbReference>
<dbReference type="InterPro" id="IPR006620">
    <property type="entry name" value="Pro_4_hyd_alph"/>
</dbReference>
<feature type="domain" description="Fe2OG dioxygenase" evidence="7">
    <location>
        <begin position="123"/>
        <end position="213"/>
    </location>
</feature>
<keyword evidence="4" id="KW-0223">Dioxygenase</keyword>
<reference evidence="9" key="3">
    <citation type="submission" date="2016-06" db="UniProtKB">
        <authorList>
            <consortium name="WormBaseParasite"/>
        </authorList>
    </citation>
    <scope>IDENTIFICATION</scope>
</reference>
<proteinExistence type="predicted"/>
<evidence type="ECO:0000256" key="4">
    <source>
        <dbReference type="ARBA" id="ARBA00022964"/>
    </source>
</evidence>
<sequence length="213" mass="24229">MTPTANIDEQNEHKHLIEPTELQLLERDKPFLMLAPHKVEIVRHQPLLLIFRAVISHTEISVIKKLATPKLRQAEVVDSHAGKVVESVSYRSSKSAWLDDTEHPLVSQLNRRVHEMTNLDIKSAEDLQVASYGTGGHYAPHYDFFTRNEVNPIANDLFGNRVATVLFYLTQPHAGGRTIFTDLQLGVAPSEHDALFWYNLHEDGSVDLRTRHQ</sequence>
<organism evidence="8 9">
    <name type="scientific">Globodera pallida</name>
    <name type="common">Potato cyst nematode worm</name>
    <name type="synonym">Heterodera pallida</name>
    <dbReference type="NCBI Taxonomy" id="36090"/>
    <lineage>
        <taxon>Eukaryota</taxon>
        <taxon>Metazoa</taxon>
        <taxon>Ecdysozoa</taxon>
        <taxon>Nematoda</taxon>
        <taxon>Chromadorea</taxon>
        <taxon>Rhabditida</taxon>
        <taxon>Tylenchina</taxon>
        <taxon>Tylenchomorpha</taxon>
        <taxon>Tylenchoidea</taxon>
        <taxon>Heteroderidae</taxon>
        <taxon>Heteroderinae</taxon>
        <taxon>Globodera</taxon>
    </lineage>
</organism>
<evidence type="ECO:0000313" key="9">
    <source>
        <dbReference type="WBParaSite" id="GPLIN_000090300"/>
    </source>
</evidence>
<comment type="cofactor">
    <cofactor evidence="1">
        <name>L-ascorbate</name>
        <dbReference type="ChEBI" id="CHEBI:38290"/>
    </cofactor>
</comment>
<dbReference type="AlphaFoldDB" id="A0A183BJX4"/>
<name>A0A183BJX4_GLOPA</name>